<dbReference type="AlphaFoldDB" id="A0A3M0JXL0"/>
<protein>
    <submittedName>
        <fullName evidence="1">Uncharacterized protein</fullName>
    </submittedName>
</protein>
<gene>
    <name evidence="1" type="ORF">DUI87_18076</name>
</gene>
<evidence type="ECO:0000313" key="2">
    <source>
        <dbReference type="Proteomes" id="UP000269221"/>
    </source>
</evidence>
<evidence type="ECO:0000313" key="1">
    <source>
        <dbReference type="EMBL" id="RMC04901.1"/>
    </source>
</evidence>
<reference evidence="1 2" key="1">
    <citation type="submission" date="2018-07" db="EMBL/GenBank/DDBJ databases">
        <title>A high quality draft genome assembly of the barn swallow (H. rustica rustica).</title>
        <authorList>
            <person name="Formenti G."/>
            <person name="Chiara M."/>
            <person name="Poveda L."/>
            <person name="Francoijs K.-J."/>
            <person name="Bonisoli-Alquati A."/>
            <person name="Canova L."/>
            <person name="Gianfranceschi L."/>
            <person name="Horner D.S."/>
            <person name="Saino N."/>
        </authorList>
    </citation>
    <scope>NUCLEOTIDE SEQUENCE [LARGE SCALE GENOMIC DNA]</scope>
    <source>
        <strain evidence="1">Chelidonia</strain>
        <tissue evidence="1">Blood</tissue>
    </source>
</reference>
<comment type="caution">
    <text evidence="1">The sequence shown here is derived from an EMBL/GenBank/DDBJ whole genome shotgun (WGS) entry which is preliminary data.</text>
</comment>
<proteinExistence type="predicted"/>
<organism evidence="1 2">
    <name type="scientific">Hirundo rustica rustica</name>
    <dbReference type="NCBI Taxonomy" id="333673"/>
    <lineage>
        <taxon>Eukaryota</taxon>
        <taxon>Metazoa</taxon>
        <taxon>Chordata</taxon>
        <taxon>Craniata</taxon>
        <taxon>Vertebrata</taxon>
        <taxon>Euteleostomi</taxon>
        <taxon>Archelosauria</taxon>
        <taxon>Archosauria</taxon>
        <taxon>Dinosauria</taxon>
        <taxon>Saurischia</taxon>
        <taxon>Theropoda</taxon>
        <taxon>Coelurosauria</taxon>
        <taxon>Aves</taxon>
        <taxon>Neognathae</taxon>
        <taxon>Neoaves</taxon>
        <taxon>Telluraves</taxon>
        <taxon>Australaves</taxon>
        <taxon>Passeriformes</taxon>
        <taxon>Sylvioidea</taxon>
        <taxon>Hirundinidae</taxon>
        <taxon>Hirundo</taxon>
    </lineage>
</organism>
<dbReference type="Proteomes" id="UP000269221">
    <property type="component" value="Unassembled WGS sequence"/>
</dbReference>
<name>A0A3M0JXL0_HIRRU</name>
<dbReference type="EMBL" id="QRBI01000123">
    <property type="protein sequence ID" value="RMC04901.1"/>
    <property type="molecule type" value="Genomic_DNA"/>
</dbReference>
<keyword evidence="2" id="KW-1185">Reference proteome</keyword>
<accession>A0A3M0JXL0</accession>
<sequence>MLAIKSSLKNGIDFSQELISGWVNGLYGPDHACDYSLPSNAAEIVCEIQSGGKTTAFNSGMSLGLVLAFEVTLALDQGNLLCITQWWPEEKPELSNSSVKYYRSVLFFAFRVVEWHTGCLVRSGNDGYAAKMSICLACVANGAAVVAVVTADAD</sequence>